<dbReference type="Pfam" id="PF12860">
    <property type="entry name" value="PAS_7"/>
    <property type="match status" value="2"/>
</dbReference>
<dbReference type="AlphaFoldDB" id="A0A7C5M4A7"/>
<dbReference type="SMART" id="SM00388">
    <property type="entry name" value="HisKA"/>
    <property type="match status" value="1"/>
</dbReference>
<gene>
    <name evidence="9" type="ORF">ENJ42_09060</name>
</gene>
<dbReference type="Gene3D" id="3.30.450.20">
    <property type="entry name" value="PAS domain"/>
    <property type="match status" value="2"/>
</dbReference>
<evidence type="ECO:0000256" key="3">
    <source>
        <dbReference type="ARBA" id="ARBA00022553"/>
    </source>
</evidence>
<dbReference type="InterPro" id="IPR035965">
    <property type="entry name" value="PAS-like_dom_sf"/>
</dbReference>
<feature type="domain" description="Histidine kinase" evidence="8">
    <location>
        <begin position="597"/>
        <end position="809"/>
    </location>
</feature>
<evidence type="ECO:0000256" key="7">
    <source>
        <dbReference type="SAM" id="Phobius"/>
    </source>
</evidence>
<feature type="transmembrane region" description="Helical" evidence="7">
    <location>
        <begin position="16"/>
        <end position="38"/>
    </location>
</feature>
<evidence type="ECO:0000256" key="6">
    <source>
        <dbReference type="ARBA" id="ARBA00023012"/>
    </source>
</evidence>
<comment type="catalytic activity">
    <reaction evidence="1">
        <text>ATP + protein L-histidine = ADP + protein N-phospho-L-histidine.</text>
        <dbReference type="EC" id="2.7.13.3"/>
    </reaction>
</comment>
<dbReference type="Proteomes" id="UP000885830">
    <property type="component" value="Unassembled WGS sequence"/>
</dbReference>
<name>A0A7C5M4A7_9PROT</name>
<keyword evidence="3" id="KW-0597">Phosphoprotein</keyword>
<keyword evidence="7" id="KW-0812">Transmembrane</keyword>
<proteinExistence type="predicted"/>
<dbReference type="InterPro" id="IPR003594">
    <property type="entry name" value="HATPase_dom"/>
</dbReference>
<dbReference type="InterPro" id="IPR004358">
    <property type="entry name" value="Sig_transdc_His_kin-like_C"/>
</dbReference>
<dbReference type="InterPro" id="IPR050736">
    <property type="entry name" value="Sensor_HK_Regulatory"/>
</dbReference>
<dbReference type="PANTHER" id="PTHR43711:SF1">
    <property type="entry name" value="HISTIDINE KINASE 1"/>
    <property type="match status" value="1"/>
</dbReference>
<dbReference type="SUPFAM" id="SSF55785">
    <property type="entry name" value="PYP-like sensor domain (PAS domain)"/>
    <property type="match status" value="1"/>
</dbReference>
<evidence type="ECO:0000259" key="8">
    <source>
        <dbReference type="PROSITE" id="PS50109"/>
    </source>
</evidence>
<reference evidence="9" key="1">
    <citation type="journal article" date="2020" name="mSystems">
        <title>Genome- and Community-Level Interaction Insights into Carbon Utilization and Element Cycling Functions of Hydrothermarchaeota in Hydrothermal Sediment.</title>
        <authorList>
            <person name="Zhou Z."/>
            <person name="Liu Y."/>
            <person name="Xu W."/>
            <person name="Pan J."/>
            <person name="Luo Z.H."/>
            <person name="Li M."/>
        </authorList>
    </citation>
    <scope>NUCLEOTIDE SEQUENCE [LARGE SCALE GENOMIC DNA]</scope>
    <source>
        <strain evidence="9">HyVt-485</strain>
    </source>
</reference>
<protein>
    <recommendedName>
        <fullName evidence="2">histidine kinase</fullName>
        <ecNumber evidence="2">2.7.13.3</ecNumber>
    </recommendedName>
</protein>
<dbReference type="Gene3D" id="3.30.565.10">
    <property type="entry name" value="Histidine kinase-like ATPase, C-terminal domain"/>
    <property type="match status" value="1"/>
</dbReference>
<evidence type="ECO:0000256" key="2">
    <source>
        <dbReference type="ARBA" id="ARBA00012438"/>
    </source>
</evidence>
<dbReference type="SMART" id="SM00387">
    <property type="entry name" value="HATPase_c"/>
    <property type="match status" value="1"/>
</dbReference>
<evidence type="ECO:0000256" key="1">
    <source>
        <dbReference type="ARBA" id="ARBA00000085"/>
    </source>
</evidence>
<keyword evidence="7" id="KW-0472">Membrane</keyword>
<comment type="caution">
    <text evidence="9">The sequence shown here is derived from an EMBL/GenBank/DDBJ whole genome shotgun (WGS) entry which is preliminary data.</text>
</comment>
<dbReference type="GO" id="GO:0000155">
    <property type="term" value="F:phosphorelay sensor kinase activity"/>
    <property type="evidence" value="ECO:0007669"/>
    <property type="project" value="InterPro"/>
</dbReference>
<evidence type="ECO:0000256" key="5">
    <source>
        <dbReference type="ARBA" id="ARBA00022777"/>
    </source>
</evidence>
<dbReference type="Pfam" id="PF02518">
    <property type="entry name" value="HATPase_c"/>
    <property type="match status" value="1"/>
</dbReference>
<dbReference type="InterPro" id="IPR003661">
    <property type="entry name" value="HisK_dim/P_dom"/>
</dbReference>
<dbReference type="PANTHER" id="PTHR43711">
    <property type="entry name" value="TWO-COMPONENT HISTIDINE KINASE"/>
    <property type="match status" value="1"/>
</dbReference>
<dbReference type="PROSITE" id="PS50109">
    <property type="entry name" value="HIS_KIN"/>
    <property type="match status" value="1"/>
</dbReference>
<keyword evidence="7" id="KW-1133">Transmembrane helix</keyword>
<dbReference type="Gene3D" id="1.10.287.130">
    <property type="match status" value="1"/>
</dbReference>
<dbReference type="EMBL" id="DRMJ01000475">
    <property type="protein sequence ID" value="HHL43755.1"/>
    <property type="molecule type" value="Genomic_DNA"/>
</dbReference>
<organism evidence="9">
    <name type="scientific">Hellea balneolensis</name>
    <dbReference type="NCBI Taxonomy" id="287478"/>
    <lineage>
        <taxon>Bacteria</taxon>
        <taxon>Pseudomonadati</taxon>
        <taxon>Pseudomonadota</taxon>
        <taxon>Alphaproteobacteria</taxon>
        <taxon>Maricaulales</taxon>
        <taxon>Robiginitomaculaceae</taxon>
        <taxon>Hellea</taxon>
    </lineage>
</organism>
<accession>A0A7C5M4A7</accession>
<dbReference type="SUPFAM" id="SSF47384">
    <property type="entry name" value="Homodimeric domain of signal transducing histidine kinase"/>
    <property type="match status" value="1"/>
</dbReference>
<dbReference type="SMART" id="SM00091">
    <property type="entry name" value="PAS"/>
    <property type="match status" value="3"/>
</dbReference>
<keyword evidence="4" id="KW-0808">Transferase</keyword>
<sequence>MKPIGLWGFVLDAEQIQFLSLLISAGAVAFAVVAVFVLMRASFNARKDTLKWRGRANELNKRIANIETVVGSYPGLVLVWEEAKVDPGSDWGSPKVFGSTAALASLVRFAEPGRPKDFAKRVLDGLADHQTLDNQDSQKTLRQFITDLRSKGEAFSCSIVLPGEKLIEADGNVAGAQVVLWLEDASIRGRQEKEAISKFETEKLTALSDPEAFVDIMGRAPFPIWRMSGTGRIVWANDAYLQAVSSESLEVVLEQQIHLDDACLEQAKKALVQNKIIQDARPVILSGKRVSSLVSMYPISGGIAGIAVDASESEALRSALKSHIRAHDETLNNMAEAVVIFNSKQKISFHNRAFAQMFDLEDSWFSGERSHGEWLDHLREKRKLPEHPNYREWKQGELDLYLNWPDEMPDELWSLPDGRELRLVRMRDPEGGISLLFGDITDKMTMKSQMGTLINVQKATLDKLTEGVAVFGPDGRLQVYNSAFMQMWELPETALKDEPRFRDLISHMLTLYHDRDFWNEMKARTTDPSPEARRHVEGEIIRSDDTILTYLSKPLPDGATLIAWDDVTSARATEAALVERAEALEAADRLKSEFVGHVSYQLRTPLTTISGYAELLQSGAVGELTDKQAEYVFAVQAASEDLARTIDDILDFAAIEADTIDLELGDVDVYFVLEGALEYVATKAEDTRITLELKCEKDIGVIRADEKRIKQVIYNLLSNAMRFTKPGGTIELGAIAEDDGIRIWVKDDGVGIPSDRQPQVFESFKSSRGGAGLGLALVERFVDLHGGWTSLESDEGKGTLVVCHLPRYARTDAALPELDL</sequence>
<dbReference type="InterPro" id="IPR005467">
    <property type="entry name" value="His_kinase_dom"/>
</dbReference>
<dbReference type="EC" id="2.7.13.3" evidence="2"/>
<dbReference type="InterPro" id="IPR000014">
    <property type="entry name" value="PAS"/>
</dbReference>
<dbReference type="InterPro" id="IPR036890">
    <property type="entry name" value="HATPase_C_sf"/>
</dbReference>
<dbReference type="CDD" id="cd00082">
    <property type="entry name" value="HisKA"/>
    <property type="match status" value="1"/>
</dbReference>
<keyword evidence="5 9" id="KW-0418">Kinase</keyword>
<dbReference type="InterPro" id="IPR036097">
    <property type="entry name" value="HisK_dim/P_sf"/>
</dbReference>
<keyword evidence="6" id="KW-0902">Two-component regulatory system</keyword>
<evidence type="ECO:0000313" key="9">
    <source>
        <dbReference type="EMBL" id="HHL43755.1"/>
    </source>
</evidence>
<dbReference type="SUPFAM" id="SSF55874">
    <property type="entry name" value="ATPase domain of HSP90 chaperone/DNA topoisomerase II/histidine kinase"/>
    <property type="match status" value="1"/>
</dbReference>
<dbReference type="CDD" id="cd00075">
    <property type="entry name" value="HATPase"/>
    <property type="match status" value="1"/>
</dbReference>
<evidence type="ECO:0000256" key="4">
    <source>
        <dbReference type="ARBA" id="ARBA00022679"/>
    </source>
</evidence>
<dbReference type="Pfam" id="PF00512">
    <property type="entry name" value="HisKA"/>
    <property type="match status" value="1"/>
</dbReference>
<dbReference type="PRINTS" id="PR00344">
    <property type="entry name" value="BCTRLSENSOR"/>
</dbReference>